<dbReference type="InterPro" id="IPR017972">
    <property type="entry name" value="Cyt_P450_CS"/>
</dbReference>
<reference evidence="3 4" key="1">
    <citation type="submission" date="2024-09" db="EMBL/GenBank/DDBJ databases">
        <authorList>
            <person name="Lee S.D."/>
        </authorList>
    </citation>
    <scope>NUCLEOTIDE SEQUENCE [LARGE SCALE GENOMIC DNA]</scope>
    <source>
        <strain evidence="3 4">N8-3</strain>
    </source>
</reference>
<keyword evidence="2" id="KW-0479">Metal-binding</keyword>
<accession>A0ABV6VSC0</accession>
<dbReference type="InterPro" id="IPR002397">
    <property type="entry name" value="Cyt_P450_B"/>
</dbReference>
<dbReference type="Proteomes" id="UP001592531">
    <property type="component" value="Unassembled WGS sequence"/>
</dbReference>
<dbReference type="PRINTS" id="PR00359">
    <property type="entry name" value="BP450"/>
</dbReference>
<gene>
    <name evidence="3" type="ORF">ACEZDE_08360</name>
</gene>
<keyword evidence="2" id="KW-0503">Monooxygenase</keyword>
<dbReference type="Pfam" id="PF00067">
    <property type="entry name" value="p450"/>
    <property type="match status" value="2"/>
</dbReference>
<proteinExistence type="inferred from homology"/>
<evidence type="ECO:0000313" key="3">
    <source>
        <dbReference type="EMBL" id="MFC1416652.1"/>
    </source>
</evidence>
<protein>
    <submittedName>
        <fullName evidence="3">Cytochrome P450</fullName>
    </submittedName>
</protein>
<evidence type="ECO:0000313" key="4">
    <source>
        <dbReference type="Proteomes" id="UP001592531"/>
    </source>
</evidence>
<dbReference type="RefSeq" id="WP_380534077.1">
    <property type="nucleotide sequence ID" value="NZ_JBHFAB010000005.1"/>
</dbReference>
<dbReference type="PANTHER" id="PTHR46696:SF1">
    <property type="entry name" value="CYTOCHROME P450 YJIB-RELATED"/>
    <property type="match status" value="1"/>
</dbReference>
<keyword evidence="2" id="KW-0408">Iron</keyword>
<evidence type="ECO:0000256" key="1">
    <source>
        <dbReference type="ARBA" id="ARBA00010617"/>
    </source>
</evidence>
<dbReference type="InterPro" id="IPR001128">
    <property type="entry name" value="Cyt_P450"/>
</dbReference>
<dbReference type="InterPro" id="IPR036396">
    <property type="entry name" value="Cyt_P450_sf"/>
</dbReference>
<comment type="similarity">
    <text evidence="1 2">Belongs to the cytochrome P450 family.</text>
</comment>
<name>A0ABV6VSC0_9ACTN</name>
<keyword evidence="4" id="KW-1185">Reference proteome</keyword>
<keyword evidence="2" id="KW-0560">Oxidoreductase</keyword>
<dbReference type="CDD" id="cd20625">
    <property type="entry name" value="CYP164-like"/>
    <property type="match status" value="1"/>
</dbReference>
<dbReference type="PROSITE" id="PS00086">
    <property type="entry name" value="CYTOCHROME_P450"/>
    <property type="match status" value="1"/>
</dbReference>
<evidence type="ECO:0000256" key="2">
    <source>
        <dbReference type="RuleBase" id="RU000461"/>
    </source>
</evidence>
<dbReference type="PANTHER" id="PTHR46696">
    <property type="entry name" value="P450, PUTATIVE (EUROFUNG)-RELATED"/>
    <property type="match status" value="1"/>
</dbReference>
<dbReference type="SUPFAM" id="SSF48264">
    <property type="entry name" value="Cytochrome P450"/>
    <property type="match status" value="1"/>
</dbReference>
<dbReference type="Gene3D" id="1.10.630.10">
    <property type="entry name" value="Cytochrome P450"/>
    <property type="match status" value="1"/>
</dbReference>
<keyword evidence="2" id="KW-0349">Heme</keyword>
<sequence>MAAGTGNTAGARATAAAMAEAGAIVELLAGETGRADPYPLYARARELGPVAPLSDSFVLVTGYAEVNRLLREPGFGVVDGTVLEAWWATGPGERDASQEPDSMTLLGRSILQANPPRHARMRAPIASVFTPRRVAALEPAVSAVLDALLDELAELGADGTPVDFMEQVAYRLPVGVICELLGVPEQDRHRFRPLGHELTRALEFASGQGDLSGADEAARELSGYFTRLAAERRAEPRDDLVSALVGLTEGDGARLTDAELIGNLVLLLVAGFETTTNLLGNGLTAVFAHPKVHAALRAGALPAADLVEEVLRYDSPVQLTSRVALREGLDAGGVPLPKYGEALLLIGAANRDPARFPEPDRFDPWRADVQPLSFGAGAHYCLGAMLARLEATLAFRALFARFPGLAPAPGQEPVRNDRLLLRGYATLPVVLG</sequence>
<organism evidence="3 4">
    <name type="scientific">Streptacidiphilus cavernicola</name>
    <dbReference type="NCBI Taxonomy" id="3342716"/>
    <lineage>
        <taxon>Bacteria</taxon>
        <taxon>Bacillati</taxon>
        <taxon>Actinomycetota</taxon>
        <taxon>Actinomycetes</taxon>
        <taxon>Kitasatosporales</taxon>
        <taxon>Streptomycetaceae</taxon>
        <taxon>Streptacidiphilus</taxon>
    </lineage>
</organism>
<comment type="caution">
    <text evidence="3">The sequence shown here is derived from an EMBL/GenBank/DDBJ whole genome shotgun (WGS) entry which is preliminary data.</text>
</comment>
<dbReference type="EMBL" id="JBHFAB010000005">
    <property type="protein sequence ID" value="MFC1416652.1"/>
    <property type="molecule type" value="Genomic_DNA"/>
</dbReference>